<reference evidence="6 7" key="1">
    <citation type="submission" date="2020-08" db="EMBL/GenBank/DDBJ databases">
        <title>Genomic Encyclopedia of Type Strains, Phase IV (KMG-IV): sequencing the most valuable type-strain genomes for metagenomic binning, comparative biology and taxonomic classification.</title>
        <authorList>
            <person name="Goeker M."/>
        </authorList>
    </citation>
    <scope>NUCLEOTIDE SEQUENCE [LARGE SCALE GENOMIC DNA]</scope>
    <source>
        <strain evidence="6 7">DSM 5686</strain>
    </source>
</reference>
<evidence type="ECO:0000313" key="6">
    <source>
        <dbReference type="EMBL" id="MBA9064909.1"/>
    </source>
</evidence>
<keyword evidence="3 6" id="KW-0238">DNA-binding</keyword>
<dbReference type="Gene3D" id="3.40.190.290">
    <property type="match status" value="1"/>
</dbReference>
<dbReference type="Proteomes" id="UP000565455">
    <property type="component" value="Unassembled WGS sequence"/>
</dbReference>
<protein>
    <submittedName>
        <fullName evidence="6">DNA-binding transcriptional LysR family regulator</fullName>
    </submittedName>
</protein>
<dbReference type="SUPFAM" id="SSF46785">
    <property type="entry name" value="Winged helix' DNA-binding domain"/>
    <property type="match status" value="1"/>
</dbReference>
<evidence type="ECO:0000313" key="7">
    <source>
        <dbReference type="Proteomes" id="UP000565455"/>
    </source>
</evidence>
<dbReference type="SUPFAM" id="SSF53850">
    <property type="entry name" value="Periplasmic binding protein-like II"/>
    <property type="match status" value="1"/>
</dbReference>
<keyword evidence="4" id="KW-0804">Transcription</keyword>
<dbReference type="InterPro" id="IPR058163">
    <property type="entry name" value="LysR-type_TF_proteobact-type"/>
</dbReference>
<keyword evidence="7" id="KW-1185">Reference proteome</keyword>
<keyword evidence="2" id="KW-0805">Transcription regulation</keyword>
<accession>A0ABR6DFM7</accession>
<dbReference type="InterPro" id="IPR000847">
    <property type="entry name" value="LysR_HTH_N"/>
</dbReference>
<dbReference type="PROSITE" id="PS50931">
    <property type="entry name" value="HTH_LYSR"/>
    <property type="match status" value="1"/>
</dbReference>
<dbReference type="EMBL" id="JACJIM010000007">
    <property type="protein sequence ID" value="MBA9064909.1"/>
    <property type="molecule type" value="Genomic_DNA"/>
</dbReference>
<gene>
    <name evidence="6" type="ORF">GGQ91_004321</name>
</gene>
<comment type="caution">
    <text evidence="6">The sequence shown here is derived from an EMBL/GenBank/DDBJ whole genome shotgun (WGS) entry which is preliminary data.</text>
</comment>
<comment type="similarity">
    <text evidence="1">Belongs to the LysR transcriptional regulatory family.</text>
</comment>
<evidence type="ECO:0000256" key="4">
    <source>
        <dbReference type="ARBA" id="ARBA00023163"/>
    </source>
</evidence>
<dbReference type="PANTHER" id="PTHR30537:SF3">
    <property type="entry name" value="TRANSCRIPTIONAL REGULATORY PROTEIN"/>
    <property type="match status" value="1"/>
</dbReference>
<dbReference type="Pfam" id="PF03466">
    <property type="entry name" value="LysR_substrate"/>
    <property type="match status" value="1"/>
</dbReference>
<dbReference type="InterPro" id="IPR036388">
    <property type="entry name" value="WH-like_DNA-bd_sf"/>
</dbReference>
<evidence type="ECO:0000256" key="3">
    <source>
        <dbReference type="ARBA" id="ARBA00023125"/>
    </source>
</evidence>
<evidence type="ECO:0000256" key="2">
    <source>
        <dbReference type="ARBA" id="ARBA00023015"/>
    </source>
</evidence>
<evidence type="ECO:0000259" key="5">
    <source>
        <dbReference type="PROSITE" id="PS50931"/>
    </source>
</evidence>
<dbReference type="PANTHER" id="PTHR30537">
    <property type="entry name" value="HTH-TYPE TRANSCRIPTIONAL REGULATOR"/>
    <property type="match status" value="1"/>
</dbReference>
<dbReference type="Pfam" id="PF00126">
    <property type="entry name" value="HTH_1"/>
    <property type="match status" value="1"/>
</dbReference>
<dbReference type="InterPro" id="IPR036390">
    <property type="entry name" value="WH_DNA-bd_sf"/>
</dbReference>
<evidence type="ECO:0000256" key="1">
    <source>
        <dbReference type="ARBA" id="ARBA00009437"/>
    </source>
</evidence>
<organism evidence="6 7">
    <name type="scientific">Methylobacterium fujisawaense</name>
    <dbReference type="NCBI Taxonomy" id="107400"/>
    <lineage>
        <taxon>Bacteria</taxon>
        <taxon>Pseudomonadati</taxon>
        <taxon>Pseudomonadota</taxon>
        <taxon>Alphaproteobacteria</taxon>
        <taxon>Hyphomicrobiales</taxon>
        <taxon>Methylobacteriaceae</taxon>
        <taxon>Methylobacterium</taxon>
    </lineage>
</organism>
<dbReference type="InterPro" id="IPR005119">
    <property type="entry name" value="LysR_subst-bd"/>
</dbReference>
<proteinExistence type="inferred from homology"/>
<name>A0ABR6DFM7_9HYPH</name>
<dbReference type="GO" id="GO:0003677">
    <property type="term" value="F:DNA binding"/>
    <property type="evidence" value="ECO:0007669"/>
    <property type="project" value="UniProtKB-KW"/>
</dbReference>
<dbReference type="Gene3D" id="1.10.10.10">
    <property type="entry name" value="Winged helix-like DNA-binding domain superfamily/Winged helix DNA-binding domain"/>
    <property type="match status" value="1"/>
</dbReference>
<feature type="domain" description="HTH lysR-type" evidence="5">
    <location>
        <begin position="11"/>
        <end position="68"/>
    </location>
</feature>
<sequence>MRRRKDPGVALDWDEFRFAKAVADRGGLTAAAADLGINHSTAFRRLAALEAKLNTRLFERLRTGYVPTTAGQAMIAAAARIEADVARFTRVVAGQGETPSGELRVTAPAGFAAELLMPMLASFTERYPDIRIELILAEATLNLSRRDADVAIRISREPSETLVGRRLAVTAWGVYGRADRAYGDLAREAWISPGRLVAGGSFMRFVEGRVPPDHIRLRLNAVIGLEAAVQAGLGIGPLPCFTADVNPALQRLSGPHPELGADLWILTHPDLRHAARVRVFMEHIAEALLPLRPRFEGR</sequence>